<organism evidence="2 3">
    <name type="scientific">Pseudoduganella namucuonensis</name>
    <dbReference type="NCBI Taxonomy" id="1035707"/>
    <lineage>
        <taxon>Bacteria</taxon>
        <taxon>Pseudomonadati</taxon>
        <taxon>Pseudomonadota</taxon>
        <taxon>Betaproteobacteria</taxon>
        <taxon>Burkholderiales</taxon>
        <taxon>Oxalobacteraceae</taxon>
        <taxon>Telluria group</taxon>
        <taxon>Pseudoduganella</taxon>
    </lineage>
</organism>
<dbReference type="STRING" id="1035707.SAMN05216552_1010117"/>
<evidence type="ECO:0000313" key="3">
    <source>
        <dbReference type="Proteomes" id="UP000199391"/>
    </source>
</evidence>
<protein>
    <recommendedName>
        <fullName evidence="4">Copper chaperone PCu(A)C</fullName>
    </recommendedName>
</protein>
<reference evidence="3" key="1">
    <citation type="submission" date="2016-10" db="EMBL/GenBank/DDBJ databases">
        <authorList>
            <person name="Varghese N."/>
            <person name="Submissions S."/>
        </authorList>
    </citation>
    <scope>NUCLEOTIDE SEQUENCE [LARGE SCALE GENOMIC DNA]</scope>
    <source>
        <strain evidence="3">CGMCC 1.11014</strain>
    </source>
</reference>
<dbReference type="EMBL" id="FPBO01000010">
    <property type="protein sequence ID" value="SFU80955.1"/>
    <property type="molecule type" value="Genomic_DNA"/>
</dbReference>
<evidence type="ECO:0008006" key="4">
    <source>
        <dbReference type="Google" id="ProtNLM"/>
    </source>
</evidence>
<dbReference type="InterPro" id="IPR058248">
    <property type="entry name" value="Lxx211020-like"/>
</dbReference>
<evidence type="ECO:0000313" key="2">
    <source>
        <dbReference type="EMBL" id="SFU80955.1"/>
    </source>
</evidence>
<sequence length="152" mass="16382">MKTKFFAGALPLLLATTFAATCALAQVTVKDPWVRATVPAAKATGAFMQVQSAQDARLVGVRTSVAGIAELHQMAMEDNMMKMQAVEGIDLPAGKPVMLASGGYHVMLMQLKRQLKEGETVPLTLVVEKKDKQRENIEVNVPVKALSYSPAK</sequence>
<dbReference type="Gene3D" id="2.60.40.1890">
    <property type="entry name" value="PCu(A)C copper chaperone"/>
    <property type="match status" value="1"/>
</dbReference>
<keyword evidence="3" id="KW-1185">Reference proteome</keyword>
<dbReference type="PANTHER" id="PTHR36302">
    <property type="entry name" value="BLR7088 PROTEIN"/>
    <property type="match status" value="1"/>
</dbReference>
<dbReference type="AlphaFoldDB" id="A0A1I7J6Y6"/>
<feature type="signal peptide" evidence="1">
    <location>
        <begin position="1"/>
        <end position="25"/>
    </location>
</feature>
<dbReference type="InterPro" id="IPR007410">
    <property type="entry name" value="LpqE-like"/>
</dbReference>
<proteinExistence type="predicted"/>
<dbReference type="OrthoDB" id="9796962at2"/>
<gene>
    <name evidence="2" type="ORF">SAMN05216552_1010117</name>
</gene>
<dbReference type="Pfam" id="PF04314">
    <property type="entry name" value="PCuAC"/>
    <property type="match status" value="1"/>
</dbReference>
<dbReference type="SUPFAM" id="SSF110087">
    <property type="entry name" value="DR1885-like metal-binding protein"/>
    <property type="match status" value="1"/>
</dbReference>
<dbReference type="RefSeq" id="WP_093555960.1">
    <property type="nucleotide sequence ID" value="NZ_FPBO01000010.1"/>
</dbReference>
<feature type="chain" id="PRO_5011688455" description="Copper chaperone PCu(A)C" evidence="1">
    <location>
        <begin position="26"/>
        <end position="152"/>
    </location>
</feature>
<name>A0A1I7J6Y6_9BURK</name>
<keyword evidence="1" id="KW-0732">Signal</keyword>
<dbReference type="PANTHER" id="PTHR36302:SF1">
    <property type="entry name" value="COPPER CHAPERONE PCU(A)C"/>
    <property type="match status" value="1"/>
</dbReference>
<accession>A0A1I7J6Y6</accession>
<dbReference type="InterPro" id="IPR036182">
    <property type="entry name" value="PCuAC_sf"/>
</dbReference>
<evidence type="ECO:0000256" key="1">
    <source>
        <dbReference type="SAM" id="SignalP"/>
    </source>
</evidence>
<dbReference type="Proteomes" id="UP000199391">
    <property type="component" value="Unassembled WGS sequence"/>
</dbReference>